<gene>
    <name evidence="1" type="ORF">OGAPHI_007350</name>
</gene>
<sequence>MRETSAYSLGFSYQRLVLPLFTVPTQNELRQSQTEPDLPPSYSETQLAEIPAPYTGIKSSYSVPELKTTKCYRDYKGRLRQVRVAQFLDPSTMKFYDEILIVPDIVPEYIQGIEPHRESNILTVPVQAHSYNLR</sequence>
<accession>A0A9P8NV74</accession>
<name>A0A9P8NV74_9ASCO</name>
<comment type="caution">
    <text evidence="1">The sequence shown here is derived from an EMBL/GenBank/DDBJ whole genome shotgun (WGS) entry which is preliminary data.</text>
</comment>
<dbReference type="AlphaFoldDB" id="A0A9P8NV74"/>
<dbReference type="RefSeq" id="XP_046057856.1">
    <property type="nucleotide sequence ID" value="XM_046208736.1"/>
</dbReference>
<proteinExistence type="predicted"/>
<evidence type="ECO:0000313" key="1">
    <source>
        <dbReference type="EMBL" id="KAH3660145.1"/>
    </source>
</evidence>
<evidence type="ECO:0000313" key="2">
    <source>
        <dbReference type="Proteomes" id="UP000769157"/>
    </source>
</evidence>
<dbReference type="Proteomes" id="UP000769157">
    <property type="component" value="Unassembled WGS sequence"/>
</dbReference>
<protein>
    <submittedName>
        <fullName evidence="1">Uncharacterized protein</fullName>
    </submittedName>
</protein>
<dbReference type="EMBL" id="JAEUBE010000511">
    <property type="protein sequence ID" value="KAH3660145.1"/>
    <property type="molecule type" value="Genomic_DNA"/>
</dbReference>
<keyword evidence="2" id="KW-1185">Reference proteome</keyword>
<reference evidence="1" key="1">
    <citation type="journal article" date="2021" name="Open Biol.">
        <title>Shared evolutionary footprints suggest mitochondrial oxidative damage underlies multiple complex I losses in fungi.</title>
        <authorList>
            <person name="Schikora-Tamarit M.A."/>
            <person name="Marcet-Houben M."/>
            <person name="Nosek J."/>
            <person name="Gabaldon T."/>
        </authorList>
    </citation>
    <scope>NUCLEOTIDE SEQUENCE</scope>
    <source>
        <strain evidence="1">CBS6075</strain>
    </source>
</reference>
<organism evidence="1 2">
    <name type="scientific">Ogataea philodendri</name>
    <dbReference type="NCBI Taxonomy" id="1378263"/>
    <lineage>
        <taxon>Eukaryota</taxon>
        <taxon>Fungi</taxon>
        <taxon>Dikarya</taxon>
        <taxon>Ascomycota</taxon>
        <taxon>Saccharomycotina</taxon>
        <taxon>Pichiomycetes</taxon>
        <taxon>Pichiales</taxon>
        <taxon>Pichiaceae</taxon>
        <taxon>Ogataea</taxon>
    </lineage>
</organism>
<dbReference type="GeneID" id="70239314"/>
<reference evidence="1" key="2">
    <citation type="submission" date="2021-01" db="EMBL/GenBank/DDBJ databases">
        <authorList>
            <person name="Schikora-Tamarit M.A."/>
        </authorList>
    </citation>
    <scope>NUCLEOTIDE SEQUENCE</scope>
    <source>
        <strain evidence="1">CBS6075</strain>
    </source>
</reference>